<keyword evidence="14" id="KW-0411">Iron-sulfur</keyword>
<comment type="caution">
    <text evidence="26">The sequence shown here is derived from an EMBL/GenBank/DDBJ whole genome shotgun (WGS) entry which is preliminary data.</text>
</comment>
<dbReference type="GO" id="GO:0003677">
    <property type="term" value="F:DNA binding"/>
    <property type="evidence" value="ECO:0007669"/>
    <property type="project" value="UniProtKB-KW"/>
</dbReference>
<evidence type="ECO:0000256" key="1">
    <source>
        <dbReference type="ARBA" id="ARBA00001966"/>
    </source>
</evidence>
<evidence type="ECO:0000259" key="22">
    <source>
        <dbReference type="Pfam" id="PF00136"/>
    </source>
</evidence>
<dbReference type="PANTHER" id="PTHR45812">
    <property type="entry name" value="DNA POLYMERASE ZETA CATALYTIC SUBUNIT"/>
    <property type="match status" value="1"/>
</dbReference>
<proteinExistence type="inferred from homology"/>
<evidence type="ECO:0000256" key="3">
    <source>
        <dbReference type="ARBA" id="ARBA00005755"/>
    </source>
</evidence>
<comment type="subcellular location">
    <subcellularLocation>
        <location evidence="2">Nucleus</location>
    </subcellularLocation>
</comment>
<dbReference type="Gene3D" id="3.30.420.10">
    <property type="entry name" value="Ribonuclease H-like superfamily/Ribonuclease H"/>
    <property type="match status" value="1"/>
</dbReference>
<dbReference type="SUPFAM" id="SSF53098">
    <property type="entry name" value="Ribonuclease H-like"/>
    <property type="match status" value="1"/>
</dbReference>
<dbReference type="GO" id="GO:0016035">
    <property type="term" value="C:zeta DNA polymerase complex"/>
    <property type="evidence" value="ECO:0007669"/>
    <property type="project" value="InterPro"/>
</dbReference>
<evidence type="ECO:0000256" key="13">
    <source>
        <dbReference type="ARBA" id="ARBA00023004"/>
    </source>
</evidence>
<dbReference type="GO" id="GO:0000724">
    <property type="term" value="P:double-strand break repair via homologous recombination"/>
    <property type="evidence" value="ECO:0007669"/>
    <property type="project" value="TreeGrafter"/>
</dbReference>
<feature type="region of interest" description="Disordered" evidence="21">
    <location>
        <begin position="281"/>
        <end position="302"/>
    </location>
</feature>
<evidence type="ECO:0000259" key="23">
    <source>
        <dbReference type="Pfam" id="PF03104"/>
    </source>
</evidence>
<dbReference type="Pfam" id="PF24065">
    <property type="entry name" value="REV3_N"/>
    <property type="match status" value="1"/>
</dbReference>
<dbReference type="InterPro" id="IPR030559">
    <property type="entry name" value="PolZ_Rev3"/>
</dbReference>
<dbReference type="Gene3D" id="1.10.132.60">
    <property type="entry name" value="DNA polymerase family B, C-terminal domain"/>
    <property type="match status" value="1"/>
</dbReference>
<evidence type="ECO:0000256" key="4">
    <source>
        <dbReference type="ARBA" id="ARBA00022485"/>
    </source>
</evidence>
<dbReference type="FunFam" id="3.30.420.10:FF:000024">
    <property type="entry name" value="DNA polymerase zeta catalytic subunit"/>
    <property type="match status" value="1"/>
</dbReference>
<sequence length="1640" mass="184981">MSEPHDSTTTSPNIPGPRLQVRINQIDYALVPPGALDNSSLPHVPVIRIYGPSSIGKTSCVHVHQVYPYVFVEYFGKLSPQDVKHYVSKLLRSLNHAVAFSLKRNPDSPKSQFIRGIILVKGIPFYGFHASYQPFLKIFTADPAHIRRVTAILQSGTVMSTRFRVHESHLSYVLQFLCDFGLYGCGTIDLEDALERCADDPEENAEPVSSDEAATVKFPPSSYFRESRVALEVDVIAPHILNRHRLMARTVPQKAEMSAPPLHSEPLVLGVRELWEDERRHRQEHGLNPSPEMPIDPSESSRSKGVEWVSEARWWDEIAKRIQREREEYEPRPYEDHSWERFVMTTFESVEALWESQYKAWKPAERPTNKDASKPNQDLPLLEAHWQEENEQDAETKEDPVDVDMTMLSDQEIIQLDQEDQQQDWNEEGPTEADVDEAETYPEADEEDQDIDLQDNDLQEGEKTEDIETLSPVDPFSGGPVDETRARESYHLNSPPTPTRGICVDKEGSPTPTKSQTTISIHLNDFTHGPLYRHSNGNEIHVLTAINNQGNDVTEMPTDIADIAGCIASDTGVSNLTIDQVEDQPVAPGTHGPDLDAPKCDAHPPILTAKERFSLITARAVHLSKAFDSCKTVNTNRYTYSLPPPSRAELNDSLQALGLPSKIYQPPHYSEDCDIPEMAKEYAGLSYRLKGGQGIATLDEWSSNETSKIAPLDLSENSHLDPLGVGGWEYASHPPSVKAVRRTMNTLGIWTTKNSRMKSQIEGPTQANIYGFKTSPTGGPDKFRDRLNMSIMSLEIFVPTQDAKVPNPEDDQVAVVVYALHLSGMDVSHRGVLILNIPSFSQKTLPGMEFQIFDTELDLLNGLVDLVVDLDPDILAGWDLQLSSWGYLESRGQTYGISISDLVSRAPPRQSGGSTDSWSLRKSSTFKVAGRQVLNLWRIMRSEKNLTSYTFENVVFNILHRRVPRYSFQTLTHWHSSSSTAHAWLLVRYLDMRTKTNLEILEEAEIVTKTAEFARVFGVDFFSVLTRGSQFKVESFMFRIAKPESFVLISPSKNDVGKQNAAECMPLIMEPASAFYTSPLLVLDFQSLYPSIMIAYNYCYSTCLGRVVGFKGKNKFGVIDDLEIPPHLLEQLRDRVTVAPNGILYVKSTVRKGLLGRMLSELLDTRVMVKQAMRRVGGDKARRRVLDARQLSLKYIANVTYGYTSASFSGRMPAVEIADSIVQSGRETLEKAIETIDGTKKWGARVMYGDTDSVFVYLPGRTKEQAFSIGNEIAETITAMNPAPVKLKFEKVYLPCVLMAKKRYVGFKFESVDDTEPAFDAKGIETVRRDGVLAQRKMVENCLKILFRTQDLSEVKEYCCRSWMKLLENKASVQDFIFAKEVRMGTYSDKGPPPPGVMVAARRAALDPHDEPQYGDRIPYVIAQSTTGVRLVDRAMDPLEFMNNSQIQLDAMYYITRVLIPPLERIFNLMGADVKQWFNEIPRFSVPELVSPRKAKAIKPTTEYPQSPDRMYIGEHFLITQCLSCGDLAPQSLCNDCILAPRETMANLHYRIRRQEQRLANSNRICLEYCPWFYARRKAEARTELSPLFEELLEGLEELEMDGESEGNQSEGEAWMDYPAYGDDSPYASDNLVDSDLEME</sequence>
<dbReference type="Proteomes" id="UP000467700">
    <property type="component" value="Unassembled WGS sequence"/>
</dbReference>
<evidence type="ECO:0000313" key="27">
    <source>
        <dbReference type="Proteomes" id="UP000467700"/>
    </source>
</evidence>
<evidence type="ECO:0000256" key="7">
    <source>
        <dbReference type="ARBA" id="ARBA00022705"/>
    </source>
</evidence>
<keyword evidence="9" id="KW-0227">DNA damage</keyword>
<dbReference type="GO" id="GO:0005634">
    <property type="term" value="C:nucleus"/>
    <property type="evidence" value="ECO:0007669"/>
    <property type="project" value="UniProtKB-SubCell"/>
</dbReference>
<evidence type="ECO:0000256" key="15">
    <source>
        <dbReference type="ARBA" id="ARBA00023125"/>
    </source>
</evidence>
<dbReference type="OrthoDB" id="2414538at2759"/>
<name>A0A8S0X398_CYCAE</name>
<dbReference type="PROSITE" id="PS00116">
    <property type="entry name" value="DNA_POLYMERASE_B"/>
    <property type="match status" value="1"/>
</dbReference>
<dbReference type="SMART" id="SM00486">
    <property type="entry name" value="POLBc"/>
    <property type="match status" value="1"/>
</dbReference>
<keyword evidence="11" id="KW-0862">Zinc</keyword>
<keyword evidence="15 20" id="KW-0238">DNA-binding</keyword>
<evidence type="ECO:0000256" key="10">
    <source>
        <dbReference type="ARBA" id="ARBA00022771"/>
    </source>
</evidence>
<keyword evidence="7 20" id="KW-0235">DNA replication</keyword>
<evidence type="ECO:0000256" key="9">
    <source>
        <dbReference type="ARBA" id="ARBA00022763"/>
    </source>
</evidence>
<dbReference type="GO" id="GO:0003887">
    <property type="term" value="F:DNA-directed DNA polymerase activity"/>
    <property type="evidence" value="ECO:0007669"/>
    <property type="project" value="UniProtKB-KW"/>
</dbReference>
<feature type="compositionally biased region" description="Acidic residues" evidence="21">
    <location>
        <begin position="419"/>
        <end position="459"/>
    </location>
</feature>
<evidence type="ECO:0000256" key="21">
    <source>
        <dbReference type="SAM" id="MobiDB-lite"/>
    </source>
</evidence>
<dbReference type="InterPro" id="IPR056435">
    <property type="entry name" value="DPOD/Z_N"/>
</dbReference>
<dbReference type="EMBL" id="CACVBS010000051">
    <property type="protein sequence ID" value="CAA7265792.1"/>
    <property type="molecule type" value="Genomic_DNA"/>
</dbReference>
<evidence type="ECO:0000313" key="26">
    <source>
        <dbReference type="EMBL" id="CAA7265792.1"/>
    </source>
</evidence>
<comment type="cofactor">
    <cofactor evidence="1">
        <name>[4Fe-4S] cluster</name>
        <dbReference type="ChEBI" id="CHEBI:49883"/>
    </cofactor>
</comment>
<dbReference type="InterPro" id="IPR006172">
    <property type="entry name" value="DNA-dir_DNA_pol_B"/>
</dbReference>
<dbReference type="InterPro" id="IPR017964">
    <property type="entry name" value="DNA-dir_DNA_pol_B_CS"/>
</dbReference>
<dbReference type="Gene3D" id="1.10.287.690">
    <property type="entry name" value="Helix hairpin bin"/>
    <property type="match status" value="1"/>
</dbReference>
<dbReference type="PANTHER" id="PTHR45812:SF1">
    <property type="entry name" value="DNA POLYMERASE ZETA CATALYTIC SUBUNIT"/>
    <property type="match status" value="1"/>
</dbReference>
<organism evidence="26 27">
    <name type="scientific">Cyclocybe aegerita</name>
    <name type="common">Black poplar mushroom</name>
    <name type="synonym">Agrocybe aegerita</name>
    <dbReference type="NCBI Taxonomy" id="1973307"/>
    <lineage>
        <taxon>Eukaryota</taxon>
        <taxon>Fungi</taxon>
        <taxon>Dikarya</taxon>
        <taxon>Basidiomycota</taxon>
        <taxon>Agaricomycotina</taxon>
        <taxon>Agaricomycetes</taxon>
        <taxon>Agaricomycetidae</taxon>
        <taxon>Agaricales</taxon>
        <taxon>Agaricineae</taxon>
        <taxon>Bolbitiaceae</taxon>
        <taxon>Cyclocybe</taxon>
    </lineage>
</organism>
<comment type="catalytic activity">
    <reaction evidence="18 20">
        <text>DNA(n) + a 2'-deoxyribonucleoside 5'-triphosphate = DNA(n+1) + diphosphate</text>
        <dbReference type="Rhea" id="RHEA:22508"/>
        <dbReference type="Rhea" id="RHEA-COMP:17339"/>
        <dbReference type="Rhea" id="RHEA-COMP:17340"/>
        <dbReference type="ChEBI" id="CHEBI:33019"/>
        <dbReference type="ChEBI" id="CHEBI:61560"/>
        <dbReference type="ChEBI" id="CHEBI:173112"/>
        <dbReference type="EC" id="2.7.7.7"/>
    </reaction>
</comment>
<evidence type="ECO:0000256" key="19">
    <source>
        <dbReference type="ARBA" id="ARBA00066055"/>
    </source>
</evidence>
<comment type="subunit">
    <text evidence="19">Forms DNA polymerase zeta with REV7.</text>
</comment>
<keyword evidence="16" id="KW-0234">DNA repair</keyword>
<comment type="similarity">
    <text evidence="3 20">Belongs to the DNA polymerase type-B family.</text>
</comment>
<dbReference type="FunFam" id="1.10.132.60:FF:000007">
    <property type="entry name" value="DNA polymerase"/>
    <property type="match status" value="1"/>
</dbReference>
<dbReference type="InterPro" id="IPR043502">
    <property type="entry name" value="DNA/RNA_pol_sf"/>
</dbReference>
<dbReference type="Pfam" id="PF03104">
    <property type="entry name" value="DNA_pol_B_exo1"/>
    <property type="match status" value="1"/>
</dbReference>
<keyword evidence="17" id="KW-0539">Nucleus</keyword>
<keyword evidence="13" id="KW-0408">Iron</keyword>
<dbReference type="Pfam" id="PF24055">
    <property type="entry name" value="POL3_N"/>
    <property type="match status" value="1"/>
</dbReference>
<keyword evidence="5 20" id="KW-0808">Transferase</keyword>
<evidence type="ECO:0000259" key="24">
    <source>
        <dbReference type="Pfam" id="PF24055"/>
    </source>
</evidence>
<evidence type="ECO:0000256" key="20">
    <source>
        <dbReference type="RuleBase" id="RU000442"/>
    </source>
</evidence>
<feature type="domain" description="DNA-directed DNA polymerase family B multifunctional" evidence="22">
    <location>
        <begin position="1021"/>
        <end position="1468"/>
    </location>
</feature>
<dbReference type="InterPro" id="IPR012337">
    <property type="entry name" value="RNaseH-like_sf"/>
</dbReference>
<evidence type="ECO:0000256" key="16">
    <source>
        <dbReference type="ARBA" id="ARBA00023204"/>
    </source>
</evidence>
<evidence type="ECO:0000256" key="17">
    <source>
        <dbReference type="ARBA" id="ARBA00023242"/>
    </source>
</evidence>
<evidence type="ECO:0000256" key="11">
    <source>
        <dbReference type="ARBA" id="ARBA00022833"/>
    </source>
</evidence>
<dbReference type="GO" id="GO:0008270">
    <property type="term" value="F:zinc ion binding"/>
    <property type="evidence" value="ECO:0007669"/>
    <property type="project" value="UniProtKB-KW"/>
</dbReference>
<dbReference type="GO" id="GO:0000166">
    <property type="term" value="F:nucleotide binding"/>
    <property type="evidence" value="ECO:0007669"/>
    <property type="project" value="InterPro"/>
</dbReference>
<keyword evidence="27" id="KW-1185">Reference proteome</keyword>
<evidence type="ECO:0000256" key="8">
    <source>
        <dbReference type="ARBA" id="ARBA00022723"/>
    </source>
</evidence>
<reference evidence="26 27" key="1">
    <citation type="submission" date="2020-01" db="EMBL/GenBank/DDBJ databases">
        <authorList>
            <person name="Gupta K D."/>
        </authorList>
    </citation>
    <scope>NUCLEOTIDE SEQUENCE [LARGE SCALE GENOMIC DNA]</scope>
</reference>
<dbReference type="CDD" id="cd05534">
    <property type="entry name" value="POLBc_zeta"/>
    <property type="match status" value="1"/>
</dbReference>
<dbReference type="InterPro" id="IPR036397">
    <property type="entry name" value="RNaseH_sf"/>
</dbReference>
<evidence type="ECO:0000256" key="2">
    <source>
        <dbReference type="ARBA" id="ARBA00004123"/>
    </source>
</evidence>
<feature type="region of interest" description="Disordered" evidence="21">
    <location>
        <begin position="1599"/>
        <end position="1640"/>
    </location>
</feature>
<keyword evidence="10" id="KW-0863">Zinc-finger</keyword>
<dbReference type="GO" id="GO:0051539">
    <property type="term" value="F:4 iron, 4 sulfur cluster binding"/>
    <property type="evidence" value="ECO:0007669"/>
    <property type="project" value="UniProtKB-KW"/>
</dbReference>
<evidence type="ECO:0000256" key="5">
    <source>
        <dbReference type="ARBA" id="ARBA00022679"/>
    </source>
</evidence>
<evidence type="ECO:0000256" key="18">
    <source>
        <dbReference type="ARBA" id="ARBA00049244"/>
    </source>
</evidence>
<feature type="domain" description="DNA polymerase delta/zeta catalytic subunit N-terminal" evidence="24">
    <location>
        <begin position="65"/>
        <end position="146"/>
    </location>
</feature>
<dbReference type="FunFam" id="1.10.287.690:FF:000002">
    <property type="entry name" value="DNA polymerase zeta"/>
    <property type="match status" value="1"/>
</dbReference>
<dbReference type="InterPro" id="IPR042087">
    <property type="entry name" value="DNA_pol_B_thumb"/>
</dbReference>
<feature type="region of interest" description="Disordered" evidence="21">
    <location>
        <begin position="419"/>
        <end position="516"/>
    </location>
</feature>
<evidence type="ECO:0000256" key="14">
    <source>
        <dbReference type="ARBA" id="ARBA00023014"/>
    </source>
</evidence>
<dbReference type="InterPro" id="IPR056447">
    <property type="entry name" value="REV3_N"/>
</dbReference>
<evidence type="ECO:0000256" key="12">
    <source>
        <dbReference type="ARBA" id="ARBA00022932"/>
    </source>
</evidence>
<dbReference type="CDD" id="cd05778">
    <property type="entry name" value="DNA_polB_zeta_exo"/>
    <property type="match status" value="1"/>
</dbReference>
<dbReference type="InterPro" id="IPR023211">
    <property type="entry name" value="DNA_pol_palm_dom_sf"/>
</dbReference>
<keyword evidence="8" id="KW-0479">Metal-binding</keyword>
<gene>
    <name evidence="26" type="ORF">AAE3_LOCUS8212</name>
</gene>
<keyword evidence="12 20" id="KW-0239">DNA-directed DNA polymerase</keyword>
<dbReference type="EC" id="2.7.7.7" evidence="20"/>
<feature type="domain" description="DNA-directed DNA polymerase family B exonuclease" evidence="23">
    <location>
        <begin position="787"/>
        <end position="954"/>
    </location>
</feature>
<dbReference type="Gene3D" id="3.90.1600.10">
    <property type="entry name" value="Palm domain of DNA polymerase"/>
    <property type="match status" value="1"/>
</dbReference>
<keyword evidence="4" id="KW-0004">4Fe-4S</keyword>
<dbReference type="Gene3D" id="3.30.342.10">
    <property type="entry name" value="DNA Polymerase, chain B, domain 1"/>
    <property type="match status" value="1"/>
</dbReference>
<dbReference type="GO" id="GO:0006260">
    <property type="term" value="P:DNA replication"/>
    <property type="evidence" value="ECO:0007669"/>
    <property type="project" value="UniProtKB-KW"/>
</dbReference>
<accession>A0A8S0X398</accession>
<dbReference type="InterPro" id="IPR006133">
    <property type="entry name" value="DNA-dir_DNA_pol_B_exonuc"/>
</dbReference>
<protein>
    <recommendedName>
        <fullName evidence="20">DNA polymerase</fullName>
        <ecNumber evidence="20">2.7.7.7</ecNumber>
    </recommendedName>
</protein>
<dbReference type="GO" id="GO:0042276">
    <property type="term" value="P:error-prone translesion synthesis"/>
    <property type="evidence" value="ECO:0007669"/>
    <property type="project" value="TreeGrafter"/>
</dbReference>
<evidence type="ECO:0000259" key="25">
    <source>
        <dbReference type="Pfam" id="PF24065"/>
    </source>
</evidence>
<evidence type="ECO:0000256" key="6">
    <source>
        <dbReference type="ARBA" id="ARBA00022695"/>
    </source>
</evidence>
<dbReference type="PRINTS" id="PR00106">
    <property type="entry name" value="DNAPOLB"/>
</dbReference>
<dbReference type="SUPFAM" id="SSF56672">
    <property type="entry name" value="DNA/RNA polymerases"/>
    <property type="match status" value="1"/>
</dbReference>
<dbReference type="InterPro" id="IPR006134">
    <property type="entry name" value="DNA-dir_DNA_pol_B_multi_dom"/>
</dbReference>
<feature type="domain" description="DNA polymerase zeta catalytic subunit N-terminal" evidence="25">
    <location>
        <begin position="19"/>
        <end position="64"/>
    </location>
</feature>
<keyword evidence="6 20" id="KW-0548">Nucleotidyltransferase</keyword>
<dbReference type="Pfam" id="PF00136">
    <property type="entry name" value="DNA_pol_B"/>
    <property type="match status" value="1"/>
</dbReference>